<evidence type="ECO:0000313" key="1">
    <source>
        <dbReference type="EMBL" id="KAF9148432.1"/>
    </source>
</evidence>
<keyword evidence="2" id="KW-1185">Reference proteome</keyword>
<accession>A0A9P5RUX9</accession>
<reference evidence="1" key="1">
    <citation type="journal article" date="2020" name="Fungal Divers.">
        <title>Resolving the Mortierellaceae phylogeny through synthesis of multi-gene phylogenetics and phylogenomics.</title>
        <authorList>
            <person name="Vandepol N."/>
            <person name="Liber J."/>
            <person name="Desiro A."/>
            <person name="Na H."/>
            <person name="Kennedy M."/>
            <person name="Barry K."/>
            <person name="Grigoriev I.V."/>
            <person name="Miller A.N."/>
            <person name="O'Donnell K."/>
            <person name="Stajich J.E."/>
            <person name="Bonito G."/>
        </authorList>
    </citation>
    <scope>NUCLEOTIDE SEQUENCE</scope>
    <source>
        <strain evidence="1">NRRL 6426</strain>
    </source>
</reference>
<proteinExistence type="predicted"/>
<gene>
    <name evidence="1" type="ORF">BG015_009840</name>
</gene>
<evidence type="ECO:0000313" key="2">
    <source>
        <dbReference type="Proteomes" id="UP000748756"/>
    </source>
</evidence>
<organism evidence="1 2">
    <name type="scientific">Linnemannia schmuckeri</name>
    <dbReference type="NCBI Taxonomy" id="64567"/>
    <lineage>
        <taxon>Eukaryota</taxon>
        <taxon>Fungi</taxon>
        <taxon>Fungi incertae sedis</taxon>
        <taxon>Mucoromycota</taxon>
        <taxon>Mortierellomycotina</taxon>
        <taxon>Mortierellomycetes</taxon>
        <taxon>Mortierellales</taxon>
        <taxon>Mortierellaceae</taxon>
        <taxon>Linnemannia</taxon>
    </lineage>
</organism>
<dbReference type="AlphaFoldDB" id="A0A9P5RUX9"/>
<dbReference type="OrthoDB" id="2408567at2759"/>
<protein>
    <submittedName>
        <fullName evidence="1">Uncharacterized protein</fullName>
    </submittedName>
</protein>
<name>A0A9P5RUX9_9FUNG</name>
<sequence>MGCSISTGDIPPEQYAYVRTDEFKNWYRSNRFSAWYINRSRFSDNIVILQQFFRVVLHQEAVWCLAYAILEQLQSFTIPFTSTIKQYHGVVGRFKSLETIRFAMSEKYEETFNNSSPPPKGSHNDMVDQDMVRSVQEHVQLCEDRLKSVVCLEFSQWGCINKEYADGIRQDIFGFYRPCPGLHILQRTTGYNFQSIHN</sequence>
<comment type="caution">
    <text evidence="1">The sequence shown here is derived from an EMBL/GenBank/DDBJ whole genome shotgun (WGS) entry which is preliminary data.</text>
</comment>
<dbReference type="Proteomes" id="UP000748756">
    <property type="component" value="Unassembled WGS sequence"/>
</dbReference>
<dbReference type="EMBL" id="JAAAUQ010000661">
    <property type="protein sequence ID" value="KAF9148432.1"/>
    <property type="molecule type" value="Genomic_DNA"/>
</dbReference>